<comment type="caution">
    <text evidence="6">The sequence shown here is derived from an EMBL/GenBank/DDBJ whole genome shotgun (WGS) entry which is preliminary data.</text>
</comment>
<evidence type="ECO:0000256" key="3">
    <source>
        <dbReference type="ARBA" id="ARBA00023242"/>
    </source>
</evidence>
<dbReference type="Proteomes" id="UP001046870">
    <property type="component" value="Chromosome 21"/>
</dbReference>
<evidence type="ECO:0000313" key="7">
    <source>
        <dbReference type="Proteomes" id="UP001046870"/>
    </source>
</evidence>
<gene>
    <name evidence="6" type="ORF">MATL_G00231970</name>
</gene>
<evidence type="ECO:0000256" key="2">
    <source>
        <dbReference type="ARBA" id="ARBA00022687"/>
    </source>
</evidence>
<dbReference type="EMBL" id="JAFDVH010000021">
    <property type="protein sequence ID" value="KAG7457870.1"/>
    <property type="molecule type" value="Genomic_DNA"/>
</dbReference>
<evidence type="ECO:0000313" key="6">
    <source>
        <dbReference type="EMBL" id="KAG7457870.1"/>
    </source>
</evidence>
<dbReference type="AlphaFoldDB" id="A0A9D3PDK8"/>
<dbReference type="OrthoDB" id="270215at2759"/>
<evidence type="ECO:0000256" key="5">
    <source>
        <dbReference type="SAM" id="MobiDB-lite"/>
    </source>
</evidence>
<dbReference type="PANTHER" id="PTHR23194">
    <property type="entry name" value="PYGOPUS"/>
    <property type="match status" value="1"/>
</dbReference>
<dbReference type="PANTHER" id="PTHR23194:SF7">
    <property type="entry name" value="PYGOPUS HOMOLOG 2"/>
    <property type="match status" value="1"/>
</dbReference>
<reference evidence="6" key="1">
    <citation type="submission" date="2021-01" db="EMBL/GenBank/DDBJ databases">
        <authorList>
            <person name="Zahm M."/>
            <person name="Roques C."/>
            <person name="Cabau C."/>
            <person name="Klopp C."/>
            <person name="Donnadieu C."/>
            <person name="Jouanno E."/>
            <person name="Lampietro C."/>
            <person name="Louis A."/>
            <person name="Herpin A."/>
            <person name="Echchiki A."/>
            <person name="Berthelot C."/>
            <person name="Parey E."/>
            <person name="Roest-Crollius H."/>
            <person name="Braasch I."/>
            <person name="Postlethwait J."/>
            <person name="Bobe J."/>
            <person name="Montfort J."/>
            <person name="Bouchez O."/>
            <person name="Begum T."/>
            <person name="Mejri S."/>
            <person name="Adams A."/>
            <person name="Chen W.-J."/>
            <person name="Guiguen Y."/>
        </authorList>
    </citation>
    <scope>NUCLEOTIDE SEQUENCE</scope>
    <source>
        <strain evidence="6">YG-15Mar2019-1</strain>
        <tissue evidence="6">Brain</tissue>
    </source>
</reference>
<dbReference type="InterPro" id="IPR052475">
    <property type="entry name" value="Wnt_Signal_Transd_Protein"/>
</dbReference>
<dbReference type="GO" id="GO:0005634">
    <property type="term" value="C:nucleus"/>
    <property type="evidence" value="ECO:0007669"/>
    <property type="project" value="UniProtKB-SubCell"/>
</dbReference>
<keyword evidence="3" id="KW-0539">Nucleus</keyword>
<comment type="function">
    <text evidence="4">Involved in signal transduction through the Wnt pathway.</text>
</comment>
<feature type="compositionally biased region" description="Gly residues" evidence="5">
    <location>
        <begin position="90"/>
        <end position="101"/>
    </location>
</feature>
<feature type="region of interest" description="Disordered" evidence="5">
    <location>
        <begin position="1"/>
        <end position="101"/>
    </location>
</feature>
<evidence type="ECO:0008006" key="8">
    <source>
        <dbReference type="Google" id="ProtNLM"/>
    </source>
</evidence>
<comment type="subcellular location">
    <subcellularLocation>
        <location evidence="1">Nucleus</location>
    </subcellularLocation>
</comment>
<proteinExistence type="predicted"/>
<dbReference type="GO" id="GO:0016055">
    <property type="term" value="P:Wnt signaling pathway"/>
    <property type="evidence" value="ECO:0007669"/>
    <property type="project" value="UniProtKB-KW"/>
</dbReference>
<evidence type="ECO:0000256" key="4">
    <source>
        <dbReference type="ARBA" id="ARBA00037400"/>
    </source>
</evidence>
<protein>
    <recommendedName>
        <fullName evidence="8">Pygopus homolog 2</fullName>
    </recommendedName>
</protein>
<name>A0A9D3PDK8_MEGAT</name>
<keyword evidence="7" id="KW-1185">Reference proteome</keyword>
<evidence type="ECO:0000256" key="1">
    <source>
        <dbReference type="ARBA" id="ARBA00004123"/>
    </source>
</evidence>
<organism evidence="6 7">
    <name type="scientific">Megalops atlanticus</name>
    <name type="common">Tarpon</name>
    <name type="synonym">Clupea gigantea</name>
    <dbReference type="NCBI Taxonomy" id="7932"/>
    <lineage>
        <taxon>Eukaryota</taxon>
        <taxon>Metazoa</taxon>
        <taxon>Chordata</taxon>
        <taxon>Craniata</taxon>
        <taxon>Vertebrata</taxon>
        <taxon>Euteleostomi</taxon>
        <taxon>Actinopterygii</taxon>
        <taxon>Neopterygii</taxon>
        <taxon>Teleostei</taxon>
        <taxon>Elopiformes</taxon>
        <taxon>Megalopidae</taxon>
        <taxon>Megalops</taxon>
    </lineage>
</organism>
<keyword evidence="2" id="KW-0879">Wnt signaling pathway</keyword>
<accession>A0A9D3PDK8</accession>
<sequence>MAAESGRLPAGQGQGKRGKGAQMKSPEKKKRKSNAQGAAFSHLSEFAPPPTPMVDHLVASNPFDDDFGPPSRAGGAGGPGSGPFLPSPGAAGGGGGGYGGGGRMGGGMGFMGGPGAHPCIRVPGSTPCCLREGWGAREEGAPHILDLECPLSSPSMDRGVGILSTAPPYLAELGLEVHLTAP</sequence>